<sequence length="138" mass="14879">MKISPEAEPSLEFAGTTACRNQAKLVTTDHHPRPPLCSSRRDEAVTTDDHAVIGPRTKPLEPPKILPSPPQSTRASAREDNSPPSAGDSVPGHRQFAAGKSPPLVIFRYALFVEVAGYRDVCTSDAFWIAGVQSGLLY</sequence>
<dbReference type="AlphaFoldDB" id="A0A8S9NGG4"/>
<gene>
    <name evidence="2" type="ORF">F2Q69_00043631</name>
</gene>
<organism evidence="2 3">
    <name type="scientific">Brassica cretica</name>
    <name type="common">Mustard</name>
    <dbReference type="NCBI Taxonomy" id="69181"/>
    <lineage>
        <taxon>Eukaryota</taxon>
        <taxon>Viridiplantae</taxon>
        <taxon>Streptophyta</taxon>
        <taxon>Embryophyta</taxon>
        <taxon>Tracheophyta</taxon>
        <taxon>Spermatophyta</taxon>
        <taxon>Magnoliopsida</taxon>
        <taxon>eudicotyledons</taxon>
        <taxon>Gunneridae</taxon>
        <taxon>Pentapetalae</taxon>
        <taxon>rosids</taxon>
        <taxon>malvids</taxon>
        <taxon>Brassicales</taxon>
        <taxon>Brassicaceae</taxon>
        <taxon>Brassiceae</taxon>
        <taxon>Brassica</taxon>
    </lineage>
</organism>
<reference evidence="2" key="1">
    <citation type="submission" date="2019-12" db="EMBL/GenBank/DDBJ databases">
        <title>Genome sequencing and annotation of Brassica cretica.</title>
        <authorList>
            <person name="Studholme D.J."/>
            <person name="Sarris P."/>
        </authorList>
    </citation>
    <scope>NUCLEOTIDE SEQUENCE</scope>
    <source>
        <strain evidence="2">PFS-109/04</strain>
        <tissue evidence="2">Leaf</tissue>
    </source>
</reference>
<name>A0A8S9NGG4_BRACR</name>
<protein>
    <submittedName>
        <fullName evidence="2">Uncharacterized protein</fullName>
    </submittedName>
</protein>
<dbReference type="Proteomes" id="UP000712600">
    <property type="component" value="Unassembled WGS sequence"/>
</dbReference>
<feature type="compositionally biased region" description="Pro residues" evidence="1">
    <location>
        <begin position="60"/>
        <end position="70"/>
    </location>
</feature>
<accession>A0A8S9NGG4</accession>
<feature type="compositionally biased region" description="Basic and acidic residues" evidence="1">
    <location>
        <begin position="39"/>
        <end position="51"/>
    </location>
</feature>
<evidence type="ECO:0000256" key="1">
    <source>
        <dbReference type="SAM" id="MobiDB-lite"/>
    </source>
</evidence>
<feature type="region of interest" description="Disordered" evidence="1">
    <location>
        <begin position="24"/>
        <end position="97"/>
    </location>
</feature>
<dbReference type="EMBL" id="QGKX02001621">
    <property type="protein sequence ID" value="KAF3500119.1"/>
    <property type="molecule type" value="Genomic_DNA"/>
</dbReference>
<comment type="caution">
    <text evidence="2">The sequence shown here is derived from an EMBL/GenBank/DDBJ whole genome shotgun (WGS) entry which is preliminary data.</text>
</comment>
<evidence type="ECO:0000313" key="3">
    <source>
        <dbReference type="Proteomes" id="UP000712600"/>
    </source>
</evidence>
<evidence type="ECO:0000313" key="2">
    <source>
        <dbReference type="EMBL" id="KAF3500119.1"/>
    </source>
</evidence>
<proteinExistence type="predicted"/>